<feature type="region of interest" description="Disordered" evidence="2">
    <location>
        <begin position="90"/>
        <end position="129"/>
    </location>
</feature>
<name>A0A839RZ44_9PSEU</name>
<dbReference type="Gene3D" id="1.10.1660.10">
    <property type="match status" value="1"/>
</dbReference>
<protein>
    <submittedName>
        <fullName evidence="4">DNA-binding transcriptional MerR regulator</fullName>
    </submittedName>
</protein>
<evidence type="ECO:0000313" key="4">
    <source>
        <dbReference type="EMBL" id="MBB3051071.1"/>
    </source>
</evidence>
<feature type="domain" description="HTH merR-type" evidence="3">
    <location>
        <begin position="27"/>
        <end position="85"/>
    </location>
</feature>
<dbReference type="CDD" id="cd00592">
    <property type="entry name" value="HTH_MerR-like"/>
    <property type="match status" value="1"/>
</dbReference>
<dbReference type="PANTHER" id="PTHR30204">
    <property type="entry name" value="REDOX-CYCLING DRUG-SENSING TRANSCRIPTIONAL ACTIVATOR SOXR"/>
    <property type="match status" value="1"/>
</dbReference>
<evidence type="ECO:0000313" key="5">
    <source>
        <dbReference type="Proteomes" id="UP000550714"/>
    </source>
</evidence>
<evidence type="ECO:0000256" key="2">
    <source>
        <dbReference type="SAM" id="MobiDB-lite"/>
    </source>
</evidence>
<organism evidence="4 5">
    <name type="scientific">Prauserella isguenensis</name>
    <dbReference type="NCBI Taxonomy" id="1470180"/>
    <lineage>
        <taxon>Bacteria</taxon>
        <taxon>Bacillati</taxon>
        <taxon>Actinomycetota</taxon>
        <taxon>Actinomycetes</taxon>
        <taxon>Pseudonocardiales</taxon>
        <taxon>Pseudonocardiaceae</taxon>
        <taxon>Prauserella</taxon>
    </lineage>
</organism>
<feature type="compositionally biased region" description="Low complexity" evidence="2">
    <location>
        <begin position="115"/>
        <end position="129"/>
    </location>
</feature>
<dbReference type="InterPro" id="IPR047057">
    <property type="entry name" value="MerR_fam"/>
</dbReference>
<dbReference type="AlphaFoldDB" id="A0A839RZ44"/>
<dbReference type="RefSeq" id="WP_183652300.1">
    <property type="nucleotide sequence ID" value="NZ_JACHWU010000002.1"/>
</dbReference>
<accession>A0A839RZ44</accession>
<dbReference type="Pfam" id="PF13411">
    <property type="entry name" value="MerR_1"/>
    <property type="match status" value="1"/>
</dbReference>
<dbReference type="SMART" id="SM00422">
    <property type="entry name" value="HTH_MERR"/>
    <property type="match status" value="1"/>
</dbReference>
<keyword evidence="5" id="KW-1185">Reference proteome</keyword>
<dbReference type="EMBL" id="JACHWU010000002">
    <property type="protein sequence ID" value="MBB3051071.1"/>
    <property type="molecule type" value="Genomic_DNA"/>
</dbReference>
<gene>
    <name evidence="4" type="ORF">FHS23_002094</name>
</gene>
<dbReference type="InterPro" id="IPR009061">
    <property type="entry name" value="DNA-bd_dom_put_sf"/>
</dbReference>
<comment type="caution">
    <text evidence="4">The sequence shown here is derived from an EMBL/GenBank/DDBJ whole genome shotgun (WGS) entry which is preliminary data.</text>
</comment>
<reference evidence="4 5" key="1">
    <citation type="submission" date="2020-08" db="EMBL/GenBank/DDBJ databases">
        <title>Genomic Encyclopedia of Type Strains, Phase III (KMG-III): the genomes of soil and plant-associated and newly described type strains.</title>
        <authorList>
            <person name="Whitman W."/>
        </authorList>
    </citation>
    <scope>NUCLEOTIDE SEQUENCE [LARGE SCALE GENOMIC DNA]</scope>
    <source>
        <strain evidence="4 5">CECT 8577</strain>
    </source>
</reference>
<dbReference type="PROSITE" id="PS50937">
    <property type="entry name" value="HTH_MERR_2"/>
    <property type="match status" value="1"/>
</dbReference>
<keyword evidence="1 4" id="KW-0238">DNA-binding</keyword>
<evidence type="ECO:0000256" key="1">
    <source>
        <dbReference type="ARBA" id="ARBA00023125"/>
    </source>
</evidence>
<dbReference type="Proteomes" id="UP000550714">
    <property type="component" value="Unassembled WGS sequence"/>
</dbReference>
<dbReference type="GO" id="GO:0003700">
    <property type="term" value="F:DNA-binding transcription factor activity"/>
    <property type="evidence" value="ECO:0007669"/>
    <property type="project" value="InterPro"/>
</dbReference>
<proteinExistence type="predicted"/>
<dbReference type="GO" id="GO:0003677">
    <property type="term" value="F:DNA binding"/>
    <property type="evidence" value="ECO:0007669"/>
    <property type="project" value="UniProtKB-KW"/>
</dbReference>
<dbReference type="PANTHER" id="PTHR30204:SF89">
    <property type="entry name" value="HTH MERR-TYPE DOMAIN-CONTAINING PROTEIN"/>
    <property type="match status" value="1"/>
</dbReference>
<dbReference type="InterPro" id="IPR000551">
    <property type="entry name" value="MerR-type_HTH_dom"/>
</dbReference>
<sequence>MTAAGRQPREGLSIGAVLAQLRTDFPGVTISKIRFLESEGLVRPARTPSGYRQFTTADVERLRFVLTAQRDRYLPLKVIKEQLDAADRGAALEPDGDPRGEAGPASQPRPPRLVPLDTPDTDAPAPTADDFAVTAPSRLSRERLLAEAEIDEELLAELDQYGLIKPGAGGFYDADAVAIARTVTAMGAFGIEPRHLRALRVSADREVGLLEQVAAPVYRHRDDGARERGDELVRELAALSVTLHTLLVKAGIRGMTHG</sequence>
<evidence type="ECO:0000259" key="3">
    <source>
        <dbReference type="PROSITE" id="PS50937"/>
    </source>
</evidence>
<dbReference type="SUPFAM" id="SSF46955">
    <property type="entry name" value="Putative DNA-binding domain"/>
    <property type="match status" value="1"/>
</dbReference>